<dbReference type="RefSeq" id="WP_337309131.1">
    <property type="nucleotide sequence ID" value="NZ_JAEKNS010000031.1"/>
</dbReference>
<evidence type="ECO:0000259" key="2">
    <source>
        <dbReference type="SMART" id="SM00939"/>
    </source>
</evidence>
<sequence>MLCKGRFAGPAVGLRFETPTCSGVTDPDGTFEFRDGEVVTFSVGSVLIGAARGAERLTVADIVARVDGKLDKLADPGLTNIARFLQTLDQDGNPDNGTNLTPEIHELVGDRAIDFRYRLMSLPGAPADPVQAFTEDPVVAKLLDDLNRANVFTDAKPRTLRSPAAARNEVRRHILGIRRDRDIKIPLRNGSFVYADVYRPDSGEPVPVVMNCGVYGRAFVHHSICSEEDAEHHEVVEERYFFGNPDGYEYENHESINTATWIPRGYALVRVDGPGAGKSPGTLGIWGIDEAEAFYDAIAWAGAQPWSNGSVGLWGMSYYAVNQHAVASLRPPHLKAMIAIGTDTDLYEELVYTGGILNEEFFPGWFASGVVPAICGEVTAKDFLAMARSNPFKDSDPSAIFGPRAEVLMSPDLSEVSVPLWTVAVTTHPAHFHQLGSSETYLNTPTSNKKLDFWEDWFMKAYSAAAVDEHVAFFDHWLKGIDNGIMDKPPVRLEIRTGRGGSYVQQEHEWPIARTEYVRWYLDASPSDWDGHIRCDNVLRLARTLTDVERSVTYSAEVDLTASRLPPVPAAGERAVATAPCTPGATFLSEPLDKDTVLAGYSKLVLWVASTSEDMDIFVALRVLDEENREVDFCGPALIPGISTKFYPLAKGWLKASHRKLDTERSTEWRPKHTHLRADYAPLYDGEIVPVEVEIIPNTGLIRQGHRLRVDIQPFTGVGHGMRHAYDAAYHDGAQNTIFTGPEHPSYVQLPVLPPTES</sequence>
<comment type="caution">
    <text evidence="3">The sequence shown here is derived from an EMBL/GenBank/DDBJ whole genome shotgun (WGS) entry which is preliminary data.</text>
</comment>
<keyword evidence="1 3" id="KW-0378">Hydrolase</keyword>
<feature type="domain" description="Xaa-Pro dipeptidyl-peptidase C-terminal" evidence="2">
    <location>
        <begin position="471"/>
        <end position="749"/>
    </location>
</feature>
<dbReference type="PANTHER" id="PTHR43056:SF10">
    <property type="entry name" value="COCE_NOND FAMILY, PUTATIVE (AFU_ORTHOLOGUE AFUA_7G00600)-RELATED"/>
    <property type="match status" value="1"/>
</dbReference>
<accession>A0A934JYH7</accession>
<dbReference type="SUPFAM" id="SSF49785">
    <property type="entry name" value="Galactose-binding domain-like"/>
    <property type="match status" value="1"/>
</dbReference>
<dbReference type="InterPro" id="IPR005674">
    <property type="entry name" value="CocE/Ser_esterase"/>
</dbReference>
<dbReference type="InterPro" id="IPR000383">
    <property type="entry name" value="Xaa-Pro-like_dom"/>
</dbReference>
<dbReference type="InterPro" id="IPR029058">
    <property type="entry name" value="AB_hydrolase_fold"/>
</dbReference>
<protein>
    <submittedName>
        <fullName evidence="3">CocE/NonD family hydrolase</fullName>
    </submittedName>
</protein>
<dbReference type="InterPro" id="IPR050585">
    <property type="entry name" value="Xaa-Pro_dipeptidyl-ppase/CocE"/>
</dbReference>
<dbReference type="SMART" id="SM00939">
    <property type="entry name" value="PepX_C"/>
    <property type="match status" value="1"/>
</dbReference>
<dbReference type="SUPFAM" id="SSF53474">
    <property type="entry name" value="alpha/beta-Hydrolases"/>
    <property type="match status" value="1"/>
</dbReference>
<dbReference type="GO" id="GO:0016787">
    <property type="term" value="F:hydrolase activity"/>
    <property type="evidence" value="ECO:0007669"/>
    <property type="project" value="UniProtKB-KW"/>
</dbReference>
<evidence type="ECO:0000313" key="4">
    <source>
        <dbReference type="Proteomes" id="UP000606991"/>
    </source>
</evidence>
<dbReference type="PANTHER" id="PTHR43056">
    <property type="entry name" value="PEPTIDASE S9 PROLYL OLIGOPEPTIDASE"/>
    <property type="match status" value="1"/>
</dbReference>
<dbReference type="Gene3D" id="2.60.120.260">
    <property type="entry name" value="Galactose-binding domain-like"/>
    <property type="match status" value="1"/>
</dbReference>
<evidence type="ECO:0000256" key="1">
    <source>
        <dbReference type="ARBA" id="ARBA00022801"/>
    </source>
</evidence>
<dbReference type="Proteomes" id="UP000606991">
    <property type="component" value="Unassembled WGS sequence"/>
</dbReference>
<dbReference type="EMBL" id="JAEKNS010000031">
    <property type="protein sequence ID" value="MBJ7593653.1"/>
    <property type="molecule type" value="Genomic_DNA"/>
</dbReference>
<reference evidence="3 4" key="1">
    <citation type="submission" date="2020-10" db="EMBL/GenBank/DDBJ databases">
        <title>Ca. Dormibacterota MAGs.</title>
        <authorList>
            <person name="Montgomery K."/>
        </authorList>
    </citation>
    <scope>NUCLEOTIDE SEQUENCE [LARGE SCALE GENOMIC DNA]</scope>
    <source>
        <strain evidence="3">SC8812_S17_18</strain>
    </source>
</reference>
<dbReference type="InterPro" id="IPR013736">
    <property type="entry name" value="Xaa-Pro_dipept_C"/>
</dbReference>
<dbReference type="Gene3D" id="3.40.50.1820">
    <property type="entry name" value="alpha/beta hydrolase"/>
    <property type="match status" value="1"/>
</dbReference>
<dbReference type="InterPro" id="IPR008979">
    <property type="entry name" value="Galactose-bd-like_sf"/>
</dbReference>
<evidence type="ECO:0000313" key="3">
    <source>
        <dbReference type="EMBL" id="MBJ7593653.1"/>
    </source>
</evidence>
<dbReference type="Pfam" id="PF08530">
    <property type="entry name" value="PepX_C"/>
    <property type="match status" value="1"/>
</dbReference>
<dbReference type="AlphaFoldDB" id="A0A934JYH7"/>
<organism evidence="3 4">
    <name type="scientific">Candidatus Aeolococcus gillhamiae</name>
    <dbReference type="NCBI Taxonomy" id="3127015"/>
    <lineage>
        <taxon>Bacteria</taxon>
        <taxon>Bacillati</taxon>
        <taxon>Candidatus Dormiibacterota</taxon>
        <taxon>Candidatus Dormibacteria</taxon>
        <taxon>Candidatus Aeolococcales</taxon>
        <taxon>Candidatus Aeolococcaceae</taxon>
        <taxon>Candidatus Aeolococcus</taxon>
    </lineage>
</organism>
<proteinExistence type="predicted"/>
<dbReference type="Gene3D" id="1.10.3020.20">
    <property type="match status" value="1"/>
</dbReference>
<dbReference type="Pfam" id="PF02129">
    <property type="entry name" value="Peptidase_S15"/>
    <property type="match status" value="1"/>
</dbReference>
<dbReference type="NCBIfam" id="TIGR00976">
    <property type="entry name" value="CocE_NonD"/>
    <property type="match status" value="1"/>
</dbReference>
<gene>
    <name evidence="3" type="ORF">JF886_02130</name>
</gene>
<name>A0A934JYH7_9BACT</name>